<dbReference type="GO" id="GO:0016853">
    <property type="term" value="F:isomerase activity"/>
    <property type="evidence" value="ECO:0007669"/>
    <property type="project" value="UniProtKB-KW"/>
</dbReference>
<keyword evidence="3" id="KW-0413">Isomerase</keyword>
<proteinExistence type="inferred from homology"/>
<evidence type="ECO:0000313" key="3">
    <source>
        <dbReference type="EMBL" id="KAF1983870.1"/>
    </source>
</evidence>
<protein>
    <submittedName>
        <fullName evidence="3">Putative isomerase YbhE</fullName>
    </submittedName>
</protein>
<dbReference type="InterPro" id="IPR019405">
    <property type="entry name" value="Lactonase_7-beta_prop"/>
</dbReference>
<evidence type="ECO:0000256" key="2">
    <source>
        <dbReference type="SAM" id="SignalP"/>
    </source>
</evidence>
<dbReference type="Proteomes" id="UP000800041">
    <property type="component" value="Unassembled WGS sequence"/>
</dbReference>
<keyword evidence="4" id="KW-1185">Reference proteome</keyword>
<dbReference type="InterPro" id="IPR050282">
    <property type="entry name" value="Cycloisomerase_2"/>
</dbReference>
<dbReference type="EMBL" id="ML977172">
    <property type="protein sequence ID" value="KAF1983870.1"/>
    <property type="molecule type" value="Genomic_DNA"/>
</dbReference>
<dbReference type="PANTHER" id="PTHR30344:SF1">
    <property type="entry name" value="6-PHOSPHOGLUCONOLACTONASE"/>
    <property type="match status" value="1"/>
</dbReference>
<feature type="signal peptide" evidence="2">
    <location>
        <begin position="1"/>
        <end position="17"/>
    </location>
</feature>
<accession>A0A6G1GSW0</accession>
<dbReference type="AlphaFoldDB" id="A0A6G1GSW0"/>
<sequence>MFSNSLIVAALAATGSATRLYVSSYDGNITSLDLGAGNSLSITSKSTDCGYSPSWLTMDSMNGILYCMDEGNASPANSPLGSVNVLKTDETGILKSMGKTDTIVGPVSAATYGGGYVRGLAVAHYGGHSVSWWMANSDGSLAPRGNFTYSGPNGTNVERQTAPFEHQAVLDPTAKFIIVPDLGSDLVRVFSFDENSLDLKENMNMTVPAGSGPRHAAFRKVNDKTFMYLVAELANTVTSYEVTYPSAGKIAFSKITSMNTFGGKQIPKTAGAGEIAVTPDLRFLIVSNRNDASFMIENYDPKNSTLEASDSLATYELKDDGSFSFLQLSPAGGLMPRHFSINQAGDRIAVGLQKSSRVVILERDVSTGKLGVAAADVPVSGEVTCVVWDESVPLPAGY</sequence>
<gene>
    <name evidence="3" type="ORF">K402DRAFT_337622</name>
</gene>
<dbReference type="Gene3D" id="2.130.10.10">
    <property type="entry name" value="YVTN repeat-like/Quinoprotein amine dehydrogenase"/>
    <property type="match status" value="1"/>
</dbReference>
<dbReference type="PANTHER" id="PTHR30344">
    <property type="entry name" value="6-PHOSPHOGLUCONOLACTONASE-RELATED"/>
    <property type="match status" value="1"/>
</dbReference>
<dbReference type="SUPFAM" id="SSF51004">
    <property type="entry name" value="C-terminal (heme d1) domain of cytochrome cd1-nitrite reductase"/>
    <property type="match status" value="1"/>
</dbReference>
<dbReference type="Pfam" id="PF10282">
    <property type="entry name" value="Lactonase"/>
    <property type="match status" value="1"/>
</dbReference>
<feature type="chain" id="PRO_5026123209" evidence="2">
    <location>
        <begin position="18"/>
        <end position="398"/>
    </location>
</feature>
<dbReference type="GO" id="GO:0017057">
    <property type="term" value="F:6-phosphogluconolactonase activity"/>
    <property type="evidence" value="ECO:0007669"/>
    <property type="project" value="TreeGrafter"/>
</dbReference>
<dbReference type="InterPro" id="IPR015943">
    <property type="entry name" value="WD40/YVTN_repeat-like_dom_sf"/>
</dbReference>
<name>A0A6G1GSW0_9PEZI</name>
<evidence type="ECO:0000256" key="1">
    <source>
        <dbReference type="ARBA" id="ARBA00005564"/>
    </source>
</evidence>
<comment type="similarity">
    <text evidence="1">Belongs to the cycloisomerase 2 family.</text>
</comment>
<dbReference type="OrthoDB" id="9972196at2759"/>
<evidence type="ECO:0000313" key="4">
    <source>
        <dbReference type="Proteomes" id="UP000800041"/>
    </source>
</evidence>
<reference evidence="3" key="1">
    <citation type="journal article" date="2020" name="Stud. Mycol.">
        <title>101 Dothideomycetes genomes: a test case for predicting lifestyles and emergence of pathogens.</title>
        <authorList>
            <person name="Haridas S."/>
            <person name="Albert R."/>
            <person name="Binder M."/>
            <person name="Bloem J."/>
            <person name="Labutti K."/>
            <person name="Salamov A."/>
            <person name="Andreopoulos B."/>
            <person name="Baker S."/>
            <person name="Barry K."/>
            <person name="Bills G."/>
            <person name="Bluhm B."/>
            <person name="Cannon C."/>
            <person name="Castanera R."/>
            <person name="Culley D."/>
            <person name="Daum C."/>
            <person name="Ezra D."/>
            <person name="Gonzalez J."/>
            <person name="Henrissat B."/>
            <person name="Kuo A."/>
            <person name="Liang C."/>
            <person name="Lipzen A."/>
            <person name="Lutzoni F."/>
            <person name="Magnuson J."/>
            <person name="Mondo S."/>
            <person name="Nolan M."/>
            <person name="Ohm R."/>
            <person name="Pangilinan J."/>
            <person name="Park H.-J."/>
            <person name="Ramirez L."/>
            <person name="Alfaro M."/>
            <person name="Sun H."/>
            <person name="Tritt A."/>
            <person name="Yoshinaga Y."/>
            <person name="Zwiers L.-H."/>
            <person name="Turgeon B."/>
            <person name="Goodwin S."/>
            <person name="Spatafora J."/>
            <person name="Crous P."/>
            <person name="Grigoriev I."/>
        </authorList>
    </citation>
    <scope>NUCLEOTIDE SEQUENCE</scope>
    <source>
        <strain evidence="3">CBS 113979</strain>
    </source>
</reference>
<keyword evidence="2" id="KW-0732">Signal</keyword>
<organism evidence="3 4">
    <name type="scientific">Aulographum hederae CBS 113979</name>
    <dbReference type="NCBI Taxonomy" id="1176131"/>
    <lineage>
        <taxon>Eukaryota</taxon>
        <taxon>Fungi</taxon>
        <taxon>Dikarya</taxon>
        <taxon>Ascomycota</taxon>
        <taxon>Pezizomycotina</taxon>
        <taxon>Dothideomycetes</taxon>
        <taxon>Pleosporomycetidae</taxon>
        <taxon>Aulographales</taxon>
        <taxon>Aulographaceae</taxon>
    </lineage>
</organism>
<dbReference type="InterPro" id="IPR011048">
    <property type="entry name" value="Haem_d1_sf"/>
</dbReference>